<keyword evidence="11" id="KW-0472">Membrane</keyword>
<keyword evidence="10" id="KW-0496">Mitochondrion</keyword>
<keyword evidence="14" id="KW-1185">Reference proteome</keyword>
<dbReference type="Pfam" id="PF05676">
    <property type="entry name" value="NDUF_B7"/>
    <property type="match status" value="1"/>
</dbReference>
<keyword evidence="9" id="KW-0249">Electron transport</keyword>
<evidence type="ECO:0000256" key="11">
    <source>
        <dbReference type="ARBA" id="ARBA00023136"/>
    </source>
</evidence>
<keyword evidence="6" id="KW-0813">Transport</keyword>
<name>A0ABQ8FCQ1_9FUNG</name>
<keyword evidence="7" id="KW-0679">Respiratory chain</keyword>
<accession>A0ABQ8FCQ1</accession>
<gene>
    <name evidence="13" type="ORF">BASA50_006556</name>
</gene>
<evidence type="ECO:0000256" key="8">
    <source>
        <dbReference type="ARBA" id="ARBA00022792"/>
    </source>
</evidence>
<evidence type="ECO:0000256" key="2">
    <source>
        <dbReference type="ARBA" id="ARBA00004569"/>
    </source>
</evidence>
<evidence type="ECO:0000256" key="10">
    <source>
        <dbReference type="ARBA" id="ARBA00023128"/>
    </source>
</evidence>
<reference evidence="13 14" key="1">
    <citation type="submission" date="2021-02" db="EMBL/GenBank/DDBJ databases">
        <title>Variation within the Batrachochytrium salamandrivorans European outbreak.</title>
        <authorList>
            <person name="Kelly M."/>
            <person name="Pasmans F."/>
            <person name="Shea T.P."/>
            <person name="Munoz J.F."/>
            <person name="Carranza S."/>
            <person name="Cuomo C.A."/>
            <person name="Martel A."/>
        </authorList>
    </citation>
    <scope>NUCLEOTIDE SEQUENCE [LARGE SCALE GENOMIC DNA]</scope>
    <source>
        <strain evidence="13 14">AMFP18/2</strain>
    </source>
</reference>
<comment type="similarity">
    <text evidence="4">Belongs to the complex I NDUFB7 subunit family.</text>
</comment>
<dbReference type="PANTHER" id="PTHR20900:SF0">
    <property type="entry name" value="NADH DEHYDROGENASE [UBIQUINONE] 1 BETA SUBCOMPLEX SUBUNIT 7"/>
    <property type="match status" value="1"/>
</dbReference>
<dbReference type="Proteomes" id="UP001648503">
    <property type="component" value="Unassembled WGS sequence"/>
</dbReference>
<evidence type="ECO:0000313" key="14">
    <source>
        <dbReference type="Proteomes" id="UP001648503"/>
    </source>
</evidence>
<evidence type="ECO:0000256" key="7">
    <source>
        <dbReference type="ARBA" id="ARBA00022660"/>
    </source>
</evidence>
<comment type="function">
    <text evidence="1">Accessory subunit of the mitochondrial membrane respiratory chain NADH dehydrogenase (Complex I), that is believed not to be involved in catalysis. Complex I functions in the transfer of electrons from NADH to the respiratory chain. The immediate electron acceptor for the enzyme is believed to be ubiquinone.</text>
</comment>
<dbReference type="InterPro" id="IPR008698">
    <property type="entry name" value="NDUB7"/>
</dbReference>
<protein>
    <recommendedName>
        <fullName evidence="5">NADH dehydrogenase [ubiquinone] 1 beta subcomplex subunit 7</fullName>
    </recommendedName>
</protein>
<comment type="subcellular location">
    <subcellularLocation>
        <location evidence="3">Mitochondrion inner membrane</location>
        <topology evidence="3">Peripheral membrane protein</topology>
    </subcellularLocation>
    <subcellularLocation>
        <location evidence="2">Mitochondrion intermembrane space</location>
    </subcellularLocation>
</comment>
<evidence type="ECO:0000256" key="5">
    <source>
        <dbReference type="ARBA" id="ARBA00018677"/>
    </source>
</evidence>
<proteinExistence type="inferred from homology"/>
<evidence type="ECO:0000313" key="13">
    <source>
        <dbReference type="EMBL" id="KAH6594607.1"/>
    </source>
</evidence>
<dbReference type="EMBL" id="JAFCIX010000332">
    <property type="protein sequence ID" value="KAH6594607.1"/>
    <property type="molecule type" value="Genomic_DNA"/>
</dbReference>
<comment type="caution">
    <text evidence="13">The sequence shown here is derived from an EMBL/GenBank/DDBJ whole genome shotgun (WGS) entry which is preliminary data.</text>
</comment>
<evidence type="ECO:0000256" key="3">
    <source>
        <dbReference type="ARBA" id="ARBA00004637"/>
    </source>
</evidence>
<keyword evidence="12" id="KW-1015">Disulfide bond</keyword>
<evidence type="ECO:0000256" key="1">
    <source>
        <dbReference type="ARBA" id="ARBA00003195"/>
    </source>
</evidence>
<evidence type="ECO:0000256" key="12">
    <source>
        <dbReference type="ARBA" id="ARBA00023157"/>
    </source>
</evidence>
<evidence type="ECO:0000256" key="9">
    <source>
        <dbReference type="ARBA" id="ARBA00022982"/>
    </source>
</evidence>
<organism evidence="13 14">
    <name type="scientific">Batrachochytrium salamandrivorans</name>
    <dbReference type="NCBI Taxonomy" id="1357716"/>
    <lineage>
        <taxon>Eukaryota</taxon>
        <taxon>Fungi</taxon>
        <taxon>Fungi incertae sedis</taxon>
        <taxon>Chytridiomycota</taxon>
        <taxon>Chytridiomycota incertae sedis</taxon>
        <taxon>Chytridiomycetes</taxon>
        <taxon>Rhizophydiales</taxon>
        <taxon>Rhizophydiales incertae sedis</taxon>
        <taxon>Batrachochytrium</taxon>
    </lineage>
</organism>
<evidence type="ECO:0000256" key="6">
    <source>
        <dbReference type="ARBA" id="ARBA00022448"/>
    </source>
</evidence>
<dbReference type="PROSITE" id="PS51808">
    <property type="entry name" value="CHCH"/>
    <property type="match status" value="1"/>
</dbReference>
<dbReference type="PANTHER" id="PTHR20900">
    <property type="entry name" value="NADH:UBIQUINONE OXIDOREDUCTASE B18-LIKE SUBUNIT"/>
    <property type="match status" value="1"/>
</dbReference>
<evidence type="ECO:0000256" key="4">
    <source>
        <dbReference type="ARBA" id="ARBA00008006"/>
    </source>
</evidence>
<sequence>MGADRHVDDANPPMYISQEELNKTQIPLVWRDYCAHLLPELNQCRRDTYFAPWHCTEEKLAWKKCQYDDFVRRVRKLDKRKEAQEAARKAATASEV</sequence>
<keyword evidence="8" id="KW-0999">Mitochondrion inner membrane</keyword>